<feature type="domain" description="Sulfotransferase" evidence="3">
    <location>
        <begin position="7"/>
        <end position="189"/>
    </location>
</feature>
<dbReference type="InterPro" id="IPR027417">
    <property type="entry name" value="P-loop_NTPase"/>
</dbReference>
<dbReference type="Proteomes" id="UP000234857">
    <property type="component" value="Unassembled WGS sequence"/>
</dbReference>
<name>A0A2N5Z9H6_MUIH1</name>
<protein>
    <recommendedName>
        <fullName evidence="3">Sulfotransferase domain-containing protein</fullName>
    </recommendedName>
</protein>
<keyword evidence="2" id="KW-0325">Glycoprotein</keyword>
<gene>
    <name evidence="4" type="ORF">C0601_13200</name>
</gene>
<evidence type="ECO:0000313" key="5">
    <source>
        <dbReference type="Proteomes" id="UP000234857"/>
    </source>
</evidence>
<dbReference type="Pfam" id="PF00685">
    <property type="entry name" value="Sulfotransfer_1"/>
    <property type="match status" value="1"/>
</dbReference>
<dbReference type="PANTHER" id="PTHR10605:SF56">
    <property type="entry name" value="BIFUNCTIONAL HEPARAN SULFATE N-DEACETYLASE_N-SULFOTRANSFERASE"/>
    <property type="match status" value="1"/>
</dbReference>
<dbReference type="PANTHER" id="PTHR10605">
    <property type="entry name" value="HEPARAN SULFATE SULFOTRANSFERASE"/>
    <property type="match status" value="1"/>
</dbReference>
<evidence type="ECO:0000256" key="1">
    <source>
        <dbReference type="ARBA" id="ARBA00022679"/>
    </source>
</evidence>
<dbReference type="Gene3D" id="3.40.50.300">
    <property type="entry name" value="P-loop containing nucleotide triphosphate hydrolases"/>
    <property type="match status" value="1"/>
</dbReference>
<proteinExistence type="predicted"/>
<dbReference type="InterPro" id="IPR037359">
    <property type="entry name" value="NST/OST"/>
</dbReference>
<dbReference type="EMBL" id="PKTG01000141">
    <property type="protein sequence ID" value="PLX15331.1"/>
    <property type="molecule type" value="Genomic_DNA"/>
</dbReference>
<organism evidence="4 5">
    <name type="scientific">Muiribacterium halophilum</name>
    <dbReference type="NCBI Taxonomy" id="2053465"/>
    <lineage>
        <taxon>Bacteria</taxon>
        <taxon>Candidatus Muiribacteriota</taxon>
        <taxon>Candidatus Muiribacteriia</taxon>
        <taxon>Candidatus Muiribacteriales</taxon>
        <taxon>Candidatus Muiribacteriaceae</taxon>
        <taxon>Candidatus Muiribacterium</taxon>
    </lineage>
</organism>
<keyword evidence="1" id="KW-0808">Transferase</keyword>
<dbReference type="GO" id="GO:0008146">
    <property type="term" value="F:sulfotransferase activity"/>
    <property type="evidence" value="ECO:0007669"/>
    <property type="project" value="InterPro"/>
</dbReference>
<accession>A0A2N5Z9H6</accession>
<reference evidence="4 5" key="1">
    <citation type="submission" date="2017-11" db="EMBL/GenBank/DDBJ databases">
        <title>Genome-resolved metagenomics identifies genetic mobility, metabolic interactions, and unexpected diversity in perchlorate-reducing communities.</title>
        <authorList>
            <person name="Barnum T.P."/>
            <person name="Figueroa I.A."/>
            <person name="Carlstrom C.I."/>
            <person name="Lucas L.N."/>
            <person name="Engelbrektson A.L."/>
            <person name="Coates J.D."/>
        </authorList>
    </citation>
    <scope>NUCLEOTIDE SEQUENCE [LARGE SCALE GENOMIC DNA]</scope>
    <source>
        <strain evidence="4">BM706</strain>
    </source>
</reference>
<dbReference type="SUPFAM" id="SSF52540">
    <property type="entry name" value="P-loop containing nucleoside triphosphate hydrolases"/>
    <property type="match status" value="1"/>
</dbReference>
<sequence length="282" mass="33903">MNNIPNIFHIGTQRAGSTFLFNLLKKHPQISLSKRQEIHYYTSNFEKSIDWYLNQFDENKIMIDTSPKLFQKGYISAKRIYNNLGKKKPKFILVLRNPIDYINSHFRMHLKTGFFKKHENYSSKTKNLLNHLENHPEYLDRALYAKNLKENWLDLFDIKKNFKIIFFNDLINNKDNTIKEILGFLDLKDVKLSTDIISQNKILRTRFLYKIKDIVVKNDFLKETLKGSYFFNEIYRRFLTEKDNLSNNDRKILKDLFKDDVKSLEELLGKNVPWKDFRKDKN</sequence>
<evidence type="ECO:0000259" key="3">
    <source>
        <dbReference type="Pfam" id="PF00685"/>
    </source>
</evidence>
<evidence type="ECO:0000256" key="2">
    <source>
        <dbReference type="ARBA" id="ARBA00023180"/>
    </source>
</evidence>
<dbReference type="InterPro" id="IPR000863">
    <property type="entry name" value="Sulfotransferase_dom"/>
</dbReference>
<comment type="caution">
    <text evidence="4">The sequence shown here is derived from an EMBL/GenBank/DDBJ whole genome shotgun (WGS) entry which is preliminary data.</text>
</comment>
<dbReference type="AlphaFoldDB" id="A0A2N5Z9H6"/>
<evidence type="ECO:0000313" key="4">
    <source>
        <dbReference type="EMBL" id="PLX15331.1"/>
    </source>
</evidence>